<organism evidence="2">
    <name type="scientific">Octopus bimaculoides</name>
    <name type="common">California two-spotted octopus</name>
    <dbReference type="NCBI Taxonomy" id="37653"/>
    <lineage>
        <taxon>Eukaryota</taxon>
        <taxon>Metazoa</taxon>
        <taxon>Spiralia</taxon>
        <taxon>Lophotrochozoa</taxon>
        <taxon>Mollusca</taxon>
        <taxon>Cephalopoda</taxon>
        <taxon>Coleoidea</taxon>
        <taxon>Octopodiformes</taxon>
        <taxon>Octopoda</taxon>
        <taxon>Incirrata</taxon>
        <taxon>Octopodidae</taxon>
        <taxon>Octopus</taxon>
    </lineage>
</organism>
<dbReference type="AlphaFoldDB" id="A0A0L8IIQ1"/>
<name>A0A0L8IIQ1_OCTBM</name>
<reference evidence="2" key="1">
    <citation type="submission" date="2015-07" db="EMBL/GenBank/DDBJ databases">
        <title>MeaNS - Measles Nucleotide Surveillance Program.</title>
        <authorList>
            <person name="Tran T."/>
            <person name="Druce J."/>
        </authorList>
    </citation>
    <scope>NUCLEOTIDE SEQUENCE</scope>
    <source>
        <strain evidence="2">UCB-OBI-ISO-001</strain>
        <tissue evidence="2">Gonad</tissue>
    </source>
</reference>
<sequence length="51" mass="6019">MILKVLFIFLQIHSLLVPYVGDQKYAYIIPSWNIRIAYLGKQINKIGKNRK</sequence>
<gene>
    <name evidence="2" type="ORF">OCBIM_22018674mg</name>
</gene>
<evidence type="ECO:0000313" key="2">
    <source>
        <dbReference type="EMBL" id="KOG00989.1"/>
    </source>
</evidence>
<proteinExistence type="predicted"/>
<feature type="signal peptide" evidence="1">
    <location>
        <begin position="1"/>
        <end position="22"/>
    </location>
</feature>
<feature type="chain" id="PRO_5005584458" evidence="1">
    <location>
        <begin position="23"/>
        <end position="51"/>
    </location>
</feature>
<keyword evidence="1" id="KW-0732">Signal</keyword>
<dbReference type="EMBL" id="KQ415684">
    <property type="protein sequence ID" value="KOG00989.1"/>
    <property type="molecule type" value="Genomic_DNA"/>
</dbReference>
<protein>
    <submittedName>
        <fullName evidence="2">Uncharacterized protein</fullName>
    </submittedName>
</protein>
<accession>A0A0L8IIQ1</accession>
<evidence type="ECO:0000256" key="1">
    <source>
        <dbReference type="SAM" id="SignalP"/>
    </source>
</evidence>